<dbReference type="PANTHER" id="PTHR41930:SF1">
    <property type="entry name" value="DEPHOSPHO-COA KINASE"/>
    <property type="match status" value="1"/>
</dbReference>
<dbReference type="AlphaFoldDB" id="A0A101EJY2"/>
<dbReference type="SUPFAM" id="SSF52540">
    <property type="entry name" value="P-loop containing nucleoside triphosphate hydrolases"/>
    <property type="match status" value="1"/>
</dbReference>
<gene>
    <name evidence="1" type="ORF">XD54_1970</name>
</gene>
<keyword evidence="1" id="KW-0418">Kinase</keyword>
<name>A0A101EJY2_9EURY</name>
<accession>A0A101EJY2</accession>
<dbReference type="InterPro" id="IPR027417">
    <property type="entry name" value="P-loop_NTPase"/>
</dbReference>
<dbReference type="NCBIfam" id="NF006226">
    <property type="entry name" value="PRK08356.1"/>
    <property type="match status" value="1"/>
</dbReference>
<reference evidence="2" key="1">
    <citation type="journal article" date="2015" name="MBio">
        <title>Genome-Resolved Metagenomic Analysis Reveals Roles for Candidate Phyla and Other Microbial Community Members in Biogeochemical Transformations in Oil Reservoirs.</title>
        <authorList>
            <person name="Hu P."/>
            <person name="Tom L."/>
            <person name="Singh A."/>
            <person name="Thomas B.C."/>
            <person name="Baker B.J."/>
            <person name="Piceno Y.M."/>
            <person name="Andersen G.L."/>
            <person name="Banfield J.F."/>
        </authorList>
    </citation>
    <scope>NUCLEOTIDE SEQUENCE [LARGE SCALE GENOMIC DNA]</scope>
</reference>
<dbReference type="Proteomes" id="UP000053911">
    <property type="component" value="Unassembled WGS sequence"/>
</dbReference>
<organism evidence="1 2">
    <name type="scientific">Thermococcus sibiricus</name>
    <dbReference type="NCBI Taxonomy" id="172049"/>
    <lineage>
        <taxon>Archaea</taxon>
        <taxon>Methanobacteriati</taxon>
        <taxon>Methanobacteriota</taxon>
        <taxon>Thermococci</taxon>
        <taxon>Thermococcales</taxon>
        <taxon>Thermococcaceae</taxon>
        <taxon>Thermococcus</taxon>
    </lineage>
</organism>
<proteinExistence type="predicted"/>
<sequence length="204" mass="23132">MVGMEKIEGGKMIVGVVGKIAAGKTTVAKFFEEKGFCRVSCSDPLIDLLTHNLSKYSWLPEIPEKSEPTRDKLIEYGRHLKKTFGEDILIRLALDKKRNCKNVVIDGVRSKGEIEAIKKQGGFIIYVEARPKIRYERLKRRNAGKDKAIKSFEDFLNADEAEEKLYHTRMLKDLADFLIVNEGSLEDLKKRVNTVITSLTSGKI</sequence>
<dbReference type="Gene3D" id="3.40.50.300">
    <property type="entry name" value="P-loop containing nucleotide triphosphate hydrolases"/>
    <property type="match status" value="1"/>
</dbReference>
<evidence type="ECO:0000313" key="1">
    <source>
        <dbReference type="EMBL" id="KUK16743.1"/>
    </source>
</evidence>
<protein>
    <submittedName>
        <fullName evidence="1">Dephospho-CoA kinase</fullName>
    </submittedName>
</protein>
<keyword evidence="1" id="KW-0808">Transferase</keyword>
<evidence type="ECO:0000313" key="2">
    <source>
        <dbReference type="Proteomes" id="UP000053911"/>
    </source>
</evidence>
<dbReference type="EMBL" id="LGFD01000070">
    <property type="protein sequence ID" value="KUK16743.1"/>
    <property type="molecule type" value="Genomic_DNA"/>
</dbReference>
<dbReference type="Pfam" id="PF13238">
    <property type="entry name" value="AAA_18"/>
    <property type="match status" value="1"/>
</dbReference>
<dbReference type="PATRIC" id="fig|172049.5.peg.207"/>
<comment type="caution">
    <text evidence="1">The sequence shown here is derived from an EMBL/GenBank/DDBJ whole genome shotgun (WGS) entry which is preliminary data.</text>
</comment>
<dbReference type="PANTHER" id="PTHR41930">
    <property type="entry name" value="UPF0200 PROTEIN MJ1399"/>
    <property type="match status" value="1"/>
</dbReference>
<dbReference type="GO" id="GO:0016301">
    <property type="term" value="F:kinase activity"/>
    <property type="evidence" value="ECO:0007669"/>
    <property type="project" value="UniProtKB-KW"/>
</dbReference>